<name>A0ABU1RQC3_9GAMM</name>
<comment type="caution">
    <text evidence="1">The sequence shown here is derived from an EMBL/GenBank/DDBJ whole genome shotgun (WGS) entry which is preliminary data.</text>
</comment>
<reference evidence="1 2" key="1">
    <citation type="submission" date="2023-07" db="EMBL/GenBank/DDBJ databases">
        <title>Sorghum-associated microbial communities from plants grown in Nebraska, USA.</title>
        <authorList>
            <person name="Schachtman D."/>
        </authorList>
    </citation>
    <scope>NUCLEOTIDE SEQUENCE [LARGE SCALE GENOMIC DNA]</scope>
    <source>
        <strain evidence="1 2">BE107</strain>
    </source>
</reference>
<dbReference type="Proteomes" id="UP001254759">
    <property type="component" value="Unassembled WGS sequence"/>
</dbReference>
<proteinExistence type="predicted"/>
<evidence type="ECO:0000313" key="2">
    <source>
        <dbReference type="Proteomes" id="UP001254759"/>
    </source>
</evidence>
<keyword evidence="2" id="KW-1185">Reference proteome</keyword>
<protein>
    <submittedName>
        <fullName evidence="1">Uncharacterized protein</fullName>
    </submittedName>
</protein>
<evidence type="ECO:0000313" key="1">
    <source>
        <dbReference type="EMBL" id="MDR6840986.1"/>
    </source>
</evidence>
<dbReference type="EMBL" id="JAVDTT010000001">
    <property type="protein sequence ID" value="MDR6840986.1"/>
    <property type="molecule type" value="Genomic_DNA"/>
</dbReference>
<organism evidence="1 2">
    <name type="scientific">Pseudoxanthomonas sacheonensis</name>
    <dbReference type="NCBI Taxonomy" id="443615"/>
    <lineage>
        <taxon>Bacteria</taxon>
        <taxon>Pseudomonadati</taxon>
        <taxon>Pseudomonadota</taxon>
        <taxon>Gammaproteobacteria</taxon>
        <taxon>Lysobacterales</taxon>
        <taxon>Lysobacteraceae</taxon>
        <taxon>Pseudoxanthomonas</taxon>
    </lineage>
</organism>
<accession>A0ABU1RQC3</accession>
<gene>
    <name evidence="1" type="ORF">J2W94_001250</name>
</gene>
<sequence>MRLIFNMMIIIKNTRMRLRSAPTIATVSAFVPIH</sequence>